<protein>
    <submittedName>
        <fullName evidence="1">Uncharacterized protein</fullName>
    </submittedName>
</protein>
<accession>G0UB22</accession>
<gene>
    <name evidence="1" type="ORF">TVY486_1104930</name>
</gene>
<reference evidence="1" key="1">
    <citation type="journal article" date="2012" name="Proc. Natl. Acad. Sci. U.S.A.">
        <title>Antigenic diversity is generated by distinct evolutionary mechanisms in African trypanosome species.</title>
        <authorList>
            <person name="Jackson A.P."/>
            <person name="Berry A."/>
            <person name="Aslett M."/>
            <person name="Allison H.C."/>
            <person name="Burton P."/>
            <person name="Vavrova-Anderson J."/>
            <person name="Brown R."/>
            <person name="Browne H."/>
            <person name="Corton N."/>
            <person name="Hauser H."/>
            <person name="Gamble J."/>
            <person name="Gilderthorp R."/>
            <person name="Marcello L."/>
            <person name="McQuillan J."/>
            <person name="Otto T.D."/>
            <person name="Quail M.A."/>
            <person name="Sanders M.J."/>
            <person name="van Tonder A."/>
            <person name="Ginger M.L."/>
            <person name="Field M.C."/>
            <person name="Barry J.D."/>
            <person name="Hertz-Fowler C."/>
            <person name="Berriman M."/>
        </authorList>
    </citation>
    <scope>NUCLEOTIDE SEQUENCE</scope>
    <source>
        <strain evidence="1">Y486</strain>
    </source>
</reference>
<dbReference type="AlphaFoldDB" id="G0UB22"/>
<evidence type="ECO:0000313" key="1">
    <source>
        <dbReference type="EMBL" id="CCC53009.1"/>
    </source>
</evidence>
<proteinExistence type="predicted"/>
<dbReference type="VEuPathDB" id="TriTrypDB:TvY486_1104930"/>
<sequence>MLVRTLPLSSGEAFQAGADRLLVGRYHNAIIQKHYWNCSSPSQALAALTVLTRSGTMLDGLDKAASYALCSMAPAMTRGERALLLECSKSLRLTSVTNCLVNSVKERANILADEDPNAIVFALYSEFVDDHPMRMPHKVPPIVLSADSVRRLEATSAFMLFEMLVSTSFSPSAYWRSEPIVTSLLATMRHHILHGVVSFKALWWVVGNLNDARLCASRFALDCAHLFRACVKRLDEVFPRLSISDCLLMLPLLDTSFFDKPFILYSRVISRIASCSERELRAVPTHVLLYGLRCNCLNLNISRKLCHVLQSDARVYSLDDEESLSLLCVLTSKLVSTAVAIEGTNGRDESIYNDIGHLLDLLFAQLLINVGYMGALECVRAMECFEVITISNISISVPFDLLDRLRRRIYSCIRLDLRRSVAKVEATKSLLEVIHRLEGLLGRCVLLPFMERDAATLTELHSELEKRLTLTKK</sequence>
<name>G0UB22_TRYVY</name>
<dbReference type="EMBL" id="HE573027">
    <property type="protein sequence ID" value="CCC53009.1"/>
    <property type="molecule type" value="Genomic_DNA"/>
</dbReference>
<organism evidence="1">
    <name type="scientific">Trypanosoma vivax (strain Y486)</name>
    <dbReference type="NCBI Taxonomy" id="1055687"/>
    <lineage>
        <taxon>Eukaryota</taxon>
        <taxon>Discoba</taxon>
        <taxon>Euglenozoa</taxon>
        <taxon>Kinetoplastea</taxon>
        <taxon>Metakinetoplastina</taxon>
        <taxon>Trypanosomatida</taxon>
        <taxon>Trypanosomatidae</taxon>
        <taxon>Trypanosoma</taxon>
        <taxon>Duttonella</taxon>
    </lineage>
</organism>